<dbReference type="Pfam" id="PF13384">
    <property type="entry name" value="HTH_23"/>
    <property type="match status" value="1"/>
</dbReference>
<dbReference type="SUPFAM" id="SSF46689">
    <property type="entry name" value="Homeodomain-like"/>
    <property type="match status" value="1"/>
</dbReference>
<comment type="caution">
    <text evidence="3">The sequence shown here is derived from an EMBL/GenBank/DDBJ whole genome shotgun (WGS) entry which is preliminary data.</text>
</comment>
<feature type="domain" description="Winged helix-turn helix" evidence="2">
    <location>
        <begin position="99"/>
        <end position="155"/>
    </location>
</feature>
<dbReference type="InterPro" id="IPR009057">
    <property type="entry name" value="Homeodomain-like_sf"/>
</dbReference>
<dbReference type="Proteomes" id="UP000053260">
    <property type="component" value="Unassembled WGS sequence"/>
</dbReference>
<feature type="region of interest" description="Disordered" evidence="1">
    <location>
        <begin position="139"/>
        <end position="180"/>
    </location>
</feature>
<evidence type="ECO:0000259" key="2">
    <source>
        <dbReference type="Pfam" id="PF13592"/>
    </source>
</evidence>
<keyword evidence="4" id="KW-1185">Reference proteome</keyword>
<name>A0A101UR41_9ACTN</name>
<sequence>MRYAQGGGLTPKQQAAREQLRLEAAERFACGEKTRDVARALRVGERQVEKWRRTWREGGAEALRSKGPMCVELLSPAQWERLVRELERGTLAHGGDEEQGWTLVRIRALIIRLFGVEYTVQGVWKLMRRHGWSPQVPARRALERDDASVERWRSEVWETVKPPQRPRTPTSASRTKQGRD</sequence>
<evidence type="ECO:0000313" key="3">
    <source>
        <dbReference type="EMBL" id="KUO15255.1"/>
    </source>
</evidence>
<feature type="compositionally biased region" description="Polar residues" evidence="1">
    <location>
        <begin position="167"/>
        <end position="180"/>
    </location>
</feature>
<dbReference type="STRING" id="909626.AQJ91_42675"/>
<dbReference type="RefSeq" id="WP_067033710.1">
    <property type="nucleotide sequence ID" value="NZ_KQ949120.1"/>
</dbReference>
<dbReference type="OrthoDB" id="8479510at2"/>
<evidence type="ECO:0000256" key="1">
    <source>
        <dbReference type="SAM" id="MobiDB-lite"/>
    </source>
</evidence>
<evidence type="ECO:0000313" key="4">
    <source>
        <dbReference type="Proteomes" id="UP000053260"/>
    </source>
</evidence>
<feature type="compositionally biased region" description="Basic and acidic residues" evidence="1">
    <location>
        <begin position="140"/>
        <end position="158"/>
    </location>
</feature>
<protein>
    <submittedName>
        <fullName evidence="3">Transposase</fullName>
    </submittedName>
</protein>
<accession>A0A101UR41</accession>
<dbReference type="AlphaFoldDB" id="A0A101UR41"/>
<dbReference type="Pfam" id="PF13592">
    <property type="entry name" value="HTH_33"/>
    <property type="match status" value="1"/>
</dbReference>
<dbReference type="EMBL" id="LMXB01000118">
    <property type="protein sequence ID" value="KUO15255.1"/>
    <property type="molecule type" value="Genomic_DNA"/>
</dbReference>
<proteinExistence type="predicted"/>
<reference evidence="3 4" key="1">
    <citation type="submission" date="2015-10" db="EMBL/GenBank/DDBJ databases">
        <title>Draft genome sequence of Streptomyces sp. RV15, isolated from a marine sponge.</title>
        <authorList>
            <person name="Ruckert C."/>
            <person name="Abdelmohsen U.R."/>
            <person name="Winkler A."/>
            <person name="Hentschel U."/>
            <person name="Kalinowski J."/>
            <person name="Kampfer P."/>
            <person name="Glaeser S."/>
        </authorList>
    </citation>
    <scope>NUCLEOTIDE SEQUENCE [LARGE SCALE GENOMIC DNA]</scope>
    <source>
        <strain evidence="3 4">RV15</strain>
    </source>
</reference>
<gene>
    <name evidence="3" type="ORF">AQJ91_42675</name>
</gene>
<organism evidence="3 4">
    <name type="scientific">Streptomyces dysideae</name>
    <dbReference type="NCBI Taxonomy" id="909626"/>
    <lineage>
        <taxon>Bacteria</taxon>
        <taxon>Bacillati</taxon>
        <taxon>Actinomycetota</taxon>
        <taxon>Actinomycetes</taxon>
        <taxon>Kitasatosporales</taxon>
        <taxon>Streptomycetaceae</taxon>
        <taxon>Streptomyces</taxon>
    </lineage>
</organism>
<dbReference type="InterPro" id="IPR025959">
    <property type="entry name" value="Winged_HTH_dom"/>
</dbReference>